<comment type="similarity">
    <text evidence="1">Belongs to the type-B carboxylesterase/lipase family.</text>
</comment>
<dbReference type="Gene3D" id="3.40.50.1820">
    <property type="entry name" value="alpha/beta hydrolase"/>
    <property type="match status" value="1"/>
</dbReference>
<reference evidence="7" key="1">
    <citation type="submission" date="2011-08" db="EMBL/GenBank/DDBJ databases">
        <authorList>
            <person name="Rombauts S."/>
        </authorList>
    </citation>
    <scope>NUCLEOTIDE SEQUENCE</scope>
    <source>
        <strain evidence="7">London</strain>
    </source>
</reference>
<dbReference type="HOGENOM" id="CLU_379165_0_0_1"/>
<dbReference type="InterPro" id="IPR051093">
    <property type="entry name" value="Neuroligin/BSAL"/>
</dbReference>
<keyword evidence="4" id="KW-1133">Transmembrane helix</keyword>
<sequence length="731" mass="81497">MAESASLHPVVVFIHGESYEWNSGSVYDGSILSSFGNVIVVTINYRLGVLGFYPAMDGSSRGNFGLMDQVAALHWIQENIEGFGGNPGNVTIHGHGHGAALVNLLMLSPMAKGLFHRAIMQSGSALCPWALASNAIKYGREYAQAIGCYQEDFKSSQVVDCLRHKTIAELLSVQIPSPRFLTGFGPLIDGIVIANDPLSMMNDPTSTFASYNLIIGVTRLESYNLFSSYDFDEGLNEMRRDKIIRTLVRNVYSYHLQEIYLTISNEYTDWTQSNPNTQLTLESLSELLSDALFVGPVIKTALIHSKLTKSTKLYYFSHTSNLMLTNHSRLVSVHGQDLPYSLGIYLLPEYHSVNNHSRVDIILCEIMMKYWSNFIRDGDPNGRNVTTSNGPESRSESIHYWPSYDYLQQQYLLLNTKPKLKDHYHAHRLSYWLNLIPKLHSPGTMAFGDHHLLEDHDNPNTYEGLIRPSTSSGSTDRVPELPANRTELMIYGKTESSLKRSGGIGGSNESQSDTSLTGSHSLVGPNGGSTKGALNKSDQMNGTFSMIVQDNPYSKALSVTIAVGCSLLILNILVFAGVFLHRDRTYRGRQNSLACRNRANCTDPRGIHYKPTNRVKFTKVTDEQVQNCIQHCHYNVDSTNNDNFNGDCSGHYHYQHASESCVGHATGPGETDQCNCPLVNLTYYVCDCHETNMDNHVCKAIEERQDKHENVNIVGNDEQFGTTTQQLLEDN</sequence>
<dbReference type="InterPro" id="IPR002018">
    <property type="entry name" value="CarbesteraseB"/>
</dbReference>
<dbReference type="Proteomes" id="UP000015104">
    <property type="component" value="Unassembled WGS sequence"/>
</dbReference>
<feature type="transmembrane region" description="Helical" evidence="4">
    <location>
        <begin position="556"/>
        <end position="580"/>
    </location>
</feature>
<proteinExistence type="inferred from homology"/>
<evidence type="ECO:0000256" key="3">
    <source>
        <dbReference type="SAM" id="MobiDB-lite"/>
    </source>
</evidence>
<dbReference type="PANTHER" id="PTHR43903">
    <property type="entry name" value="NEUROLIGIN"/>
    <property type="match status" value="1"/>
</dbReference>
<accession>T1KY80</accession>
<evidence type="ECO:0000259" key="5">
    <source>
        <dbReference type="Pfam" id="PF00135"/>
    </source>
</evidence>
<evidence type="ECO:0000313" key="6">
    <source>
        <dbReference type="EnsemblMetazoa" id="tetur26g02780.1"/>
    </source>
</evidence>
<keyword evidence="4" id="KW-0472">Membrane</keyword>
<keyword evidence="2" id="KW-0325">Glycoprotein</keyword>
<organism evidence="6 7">
    <name type="scientific">Tetranychus urticae</name>
    <name type="common">Two-spotted spider mite</name>
    <dbReference type="NCBI Taxonomy" id="32264"/>
    <lineage>
        <taxon>Eukaryota</taxon>
        <taxon>Metazoa</taxon>
        <taxon>Ecdysozoa</taxon>
        <taxon>Arthropoda</taxon>
        <taxon>Chelicerata</taxon>
        <taxon>Arachnida</taxon>
        <taxon>Acari</taxon>
        <taxon>Acariformes</taxon>
        <taxon>Trombidiformes</taxon>
        <taxon>Prostigmata</taxon>
        <taxon>Eleutherengona</taxon>
        <taxon>Raphignathae</taxon>
        <taxon>Tetranychoidea</taxon>
        <taxon>Tetranychidae</taxon>
        <taxon>Tetranychus</taxon>
    </lineage>
</organism>
<dbReference type="STRING" id="32264.T1KY80"/>
<dbReference type="Pfam" id="PF00135">
    <property type="entry name" value="COesterase"/>
    <property type="match status" value="1"/>
</dbReference>
<feature type="compositionally biased region" description="Polar residues" evidence="3">
    <location>
        <begin position="507"/>
        <end position="520"/>
    </location>
</feature>
<evidence type="ECO:0000256" key="1">
    <source>
        <dbReference type="ARBA" id="ARBA00005964"/>
    </source>
</evidence>
<dbReference type="EnsemblMetazoa" id="tetur26g02780.1">
    <property type="protein sequence ID" value="tetur26g02780.1"/>
    <property type="gene ID" value="tetur26g02780"/>
</dbReference>
<evidence type="ECO:0000256" key="2">
    <source>
        <dbReference type="ARBA" id="ARBA00023180"/>
    </source>
</evidence>
<reference evidence="6" key="2">
    <citation type="submission" date="2015-06" db="UniProtKB">
        <authorList>
            <consortium name="EnsemblMetazoa"/>
        </authorList>
    </citation>
    <scope>IDENTIFICATION</scope>
</reference>
<protein>
    <recommendedName>
        <fullName evidence="5">Carboxylesterase type B domain-containing protein</fullName>
    </recommendedName>
</protein>
<dbReference type="InterPro" id="IPR029058">
    <property type="entry name" value="AB_hydrolase_fold"/>
</dbReference>
<keyword evidence="4" id="KW-0812">Transmembrane</keyword>
<evidence type="ECO:0000313" key="7">
    <source>
        <dbReference type="Proteomes" id="UP000015104"/>
    </source>
</evidence>
<name>T1KY80_TETUR</name>
<dbReference type="AlphaFoldDB" id="T1KY80"/>
<dbReference type="eggNOG" id="KOG1516">
    <property type="taxonomic scope" value="Eukaryota"/>
</dbReference>
<dbReference type="EMBL" id="CAEY01000699">
    <property type="status" value="NOT_ANNOTATED_CDS"/>
    <property type="molecule type" value="Genomic_DNA"/>
</dbReference>
<dbReference type="SUPFAM" id="SSF53474">
    <property type="entry name" value="alpha/beta-Hydrolases"/>
    <property type="match status" value="1"/>
</dbReference>
<feature type="region of interest" description="Disordered" evidence="3">
    <location>
        <begin position="461"/>
        <end position="536"/>
    </location>
</feature>
<keyword evidence="7" id="KW-1185">Reference proteome</keyword>
<evidence type="ECO:0000256" key="4">
    <source>
        <dbReference type="SAM" id="Phobius"/>
    </source>
</evidence>
<feature type="domain" description="Carboxylesterase type B" evidence="5">
    <location>
        <begin position="4"/>
        <end position="432"/>
    </location>
</feature>